<dbReference type="RefSeq" id="WP_169541956.1">
    <property type="nucleotide sequence ID" value="NZ_JBIAQY010000022.1"/>
</dbReference>
<reference evidence="1 2" key="1">
    <citation type="submission" date="2024-10" db="EMBL/GenBank/DDBJ databases">
        <title>The Natural Products Discovery Center: Release of the First 8490 Sequenced Strains for Exploring Actinobacteria Biosynthetic Diversity.</title>
        <authorList>
            <person name="Kalkreuter E."/>
            <person name="Kautsar S.A."/>
            <person name="Yang D."/>
            <person name="Bader C.D."/>
            <person name="Teijaro C.N."/>
            <person name="Fluegel L."/>
            <person name="Davis C.M."/>
            <person name="Simpson J.R."/>
            <person name="Lauterbach L."/>
            <person name="Steele A.D."/>
            <person name="Gui C."/>
            <person name="Meng S."/>
            <person name="Li G."/>
            <person name="Viehrig K."/>
            <person name="Ye F."/>
            <person name="Su P."/>
            <person name="Kiefer A.F."/>
            <person name="Nichols A."/>
            <person name="Cepeda A.J."/>
            <person name="Yan W."/>
            <person name="Fan B."/>
            <person name="Jiang Y."/>
            <person name="Adhikari A."/>
            <person name="Zheng C.-J."/>
            <person name="Schuster L."/>
            <person name="Cowan T.M."/>
            <person name="Smanski M.J."/>
            <person name="Chevrette M.G."/>
            <person name="De Carvalho L.P.S."/>
            <person name="Shen B."/>
        </authorList>
    </citation>
    <scope>NUCLEOTIDE SEQUENCE [LARGE SCALE GENOMIC DNA]</scope>
    <source>
        <strain evidence="1 2">NPDC002593</strain>
    </source>
</reference>
<proteinExistence type="predicted"/>
<evidence type="ECO:0000313" key="2">
    <source>
        <dbReference type="Proteomes" id="UP001601992"/>
    </source>
</evidence>
<comment type="caution">
    <text evidence="1">The sequence shown here is derived from an EMBL/GenBank/DDBJ whole genome shotgun (WGS) entry which is preliminary data.</text>
</comment>
<gene>
    <name evidence="1" type="ORF">ACFYXQ_39575</name>
</gene>
<name>A0ABW6SCB5_9NOCA</name>
<protein>
    <submittedName>
        <fullName evidence="1">Uncharacterized protein</fullName>
    </submittedName>
</protein>
<evidence type="ECO:0000313" key="1">
    <source>
        <dbReference type="EMBL" id="MFF3573867.1"/>
    </source>
</evidence>
<organism evidence="1 2">
    <name type="scientific">Nocardia jiangxiensis</name>
    <dbReference type="NCBI Taxonomy" id="282685"/>
    <lineage>
        <taxon>Bacteria</taxon>
        <taxon>Bacillati</taxon>
        <taxon>Actinomycetota</taxon>
        <taxon>Actinomycetes</taxon>
        <taxon>Mycobacteriales</taxon>
        <taxon>Nocardiaceae</taxon>
        <taxon>Nocardia</taxon>
    </lineage>
</organism>
<keyword evidence="2" id="KW-1185">Reference proteome</keyword>
<dbReference type="EMBL" id="JBIAQY010000022">
    <property type="protein sequence ID" value="MFF3573867.1"/>
    <property type="molecule type" value="Genomic_DNA"/>
</dbReference>
<dbReference type="Proteomes" id="UP001601992">
    <property type="component" value="Unassembled WGS sequence"/>
</dbReference>
<sequence>MHARVCEAFDAFGINPCLPRQCLEGAYNCYVDRVNASVTALPVMEVPFEYCRVDPGPVPEPVGRILLDLHHYCDERSCRAKQRGQQGITYDAASNPVPECRVPEERIALVVDRVVAADIALQMAKHALRTEQAEASAEMIAATAEVASARRERDALFLYGLPDDGTVPASMVRAFGMSLREVRRLVPVCVPASHRRECATGGR</sequence>
<accession>A0ABW6SCB5</accession>